<feature type="compositionally biased region" description="Polar residues" evidence="1">
    <location>
        <begin position="809"/>
        <end position="819"/>
    </location>
</feature>
<dbReference type="OrthoDB" id="3267098at2759"/>
<feature type="region of interest" description="Disordered" evidence="1">
    <location>
        <begin position="340"/>
        <end position="409"/>
    </location>
</feature>
<dbReference type="Pfam" id="PF18759">
    <property type="entry name" value="Plavaka"/>
    <property type="match status" value="1"/>
</dbReference>
<protein>
    <submittedName>
        <fullName evidence="2">Uncharacterized protein</fullName>
    </submittedName>
</protein>
<reference evidence="2 3" key="1">
    <citation type="journal article" date="2019" name="Nat. Ecol. Evol.">
        <title>Megaphylogeny resolves global patterns of mushroom evolution.</title>
        <authorList>
            <person name="Varga T."/>
            <person name="Krizsan K."/>
            <person name="Foldi C."/>
            <person name="Dima B."/>
            <person name="Sanchez-Garcia M."/>
            <person name="Sanchez-Ramirez S."/>
            <person name="Szollosi G.J."/>
            <person name="Szarkandi J.G."/>
            <person name="Papp V."/>
            <person name="Albert L."/>
            <person name="Andreopoulos W."/>
            <person name="Angelini C."/>
            <person name="Antonin V."/>
            <person name="Barry K.W."/>
            <person name="Bougher N.L."/>
            <person name="Buchanan P."/>
            <person name="Buyck B."/>
            <person name="Bense V."/>
            <person name="Catcheside P."/>
            <person name="Chovatia M."/>
            <person name="Cooper J."/>
            <person name="Damon W."/>
            <person name="Desjardin D."/>
            <person name="Finy P."/>
            <person name="Geml J."/>
            <person name="Haridas S."/>
            <person name="Hughes K."/>
            <person name="Justo A."/>
            <person name="Karasinski D."/>
            <person name="Kautmanova I."/>
            <person name="Kiss B."/>
            <person name="Kocsube S."/>
            <person name="Kotiranta H."/>
            <person name="LaButti K.M."/>
            <person name="Lechner B.E."/>
            <person name="Liimatainen K."/>
            <person name="Lipzen A."/>
            <person name="Lukacs Z."/>
            <person name="Mihaltcheva S."/>
            <person name="Morgado L.N."/>
            <person name="Niskanen T."/>
            <person name="Noordeloos M.E."/>
            <person name="Ohm R.A."/>
            <person name="Ortiz-Santana B."/>
            <person name="Ovrebo C."/>
            <person name="Racz N."/>
            <person name="Riley R."/>
            <person name="Savchenko A."/>
            <person name="Shiryaev A."/>
            <person name="Soop K."/>
            <person name="Spirin V."/>
            <person name="Szebenyi C."/>
            <person name="Tomsovsky M."/>
            <person name="Tulloss R.E."/>
            <person name="Uehling J."/>
            <person name="Grigoriev I.V."/>
            <person name="Vagvolgyi C."/>
            <person name="Papp T."/>
            <person name="Martin F.M."/>
            <person name="Miettinen O."/>
            <person name="Hibbett D.S."/>
            <person name="Nagy L.G."/>
        </authorList>
    </citation>
    <scope>NUCLEOTIDE SEQUENCE [LARGE SCALE GENOMIC DNA]</scope>
    <source>
        <strain evidence="2 3">FP101781</strain>
    </source>
</reference>
<keyword evidence="3" id="KW-1185">Reference proteome</keyword>
<dbReference type="STRING" id="71717.A0A4Y7SYG9"/>
<gene>
    <name evidence="2" type="ORF">FA13DRAFT_1795347</name>
</gene>
<evidence type="ECO:0000313" key="2">
    <source>
        <dbReference type="EMBL" id="TEB26892.1"/>
    </source>
</evidence>
<accession>A0A4Y7SYG9</accession>
<dbReference type="EMBL" id="QPFP01000045">
    <property type="protein sequence ID" value="TEB26892.1"/>
    <property type="molecule type" value="Genomic_DNA"/>
</dbReference>
<dbReference type="InterPro" id="IPR041078">
    <property type="entry name" value="Plavaka"/>
</dbReference>
<feature type="compositionally biased region" description="Low complexity" evidence="1">
    <location>
        <begin position="829"/>
        <end position="853"/>
    </location>
</feature>
<organism evidence="2 3">
    <name type="scientific">Coprinellus micaceus</name>
    <name type="common">Glistening ink-cap mushroom</name>
    <name type="synonym">Coprinus micaceus</name>
    <dbReference type="NCBI Taxonomy" id="71717"/>
    <lineage>
        <taxon>Eukaryota</taxon>
        <taxon>Fungi</taxon>
        <taxon>Dikarya</taxon>
        <taxon>Basidiomycota</taxon>
        <taxon>Agaricomycotina</taxon>
        <taxon>Agaricomycetes</taxon>
        <taxon>Agaricomycetidae</taxon>
        <taxon>Agaricales</taxon>
        <taxon>Agaricineae</taxon>
        <taxon>Psathyrellaceae</taxon>
        <taxon>Coprinellus</taxon>
    </lineage>
</organism>
<feature type="compositionally biased region" description="Acidic residues" evidence="1">
    <location>
        <begin position="854"/>
        <end position="867"/>
    </location>
</feature>
<dbReference type="AlphaFoldDB" id="A0A4Y7SYG9"/>
<feature type="compositionally biased region" description="Basic residues" evidence="1">
    <location>
        <begin position="350"/>
        <end position="362"/>
    </location>
</feature>
<sequence length="867" mass="98552">MPKLWPGYMYFGNESKHRRGRASLKLFEEVAYFLTLPDAFSDWYIRLSGKGSVPKTLAAHLRREIFHAQWNILLDDEFIHAYRHGLIVDCPDKVRRRFYPRILAYAADYPERARVTGIRTKGDYLCPRCTIPVDIIQNLGTPLDRQIRVERRRVDNDSQKEKVHSARNFIYKQNYAIDYQGVEALLKPNSLVPSTNAFSDRLSAHGLDLFSLIVADPLHEVEIGVWKDLFAHLLRLLDTIDKPSINIVNSRHIPPDAHLAARNYEDMLQCAGPVFEGLFPEDHDLRVQNLLFSLAHWHALAKLRMHTDCSLSILEDWTTTLGEDARNFLQLTCTKFSTQESNREYEARKRREARKKSTKRKTSVSVKSPGQAGHERPPPTLTTTEPPCGSAPVDAGVTTSNFPTDGRQERTWSISTTKFHALGDVVSSIRRCGTTDSYSTQLSERFHRFSKSRYHRTNKKNVLPQLSALQTRQARLRKIQKQVEPSEAELSGPLSLPEDNSGHPFYFIGKSQNQPLNLGHLLATNANDLAFKSFLPKLKRHLFPRVLEMLLQEAEAEPETFEATLPTLKALSTSFTENDLQNLIFHSDRIYRHAIFKLRYTTYDCRSDSDTLNPSTSRRDFMCVRGGTDPKSADGYRSQYVYGRLLGVFHANVIYAGPGASDLRRRRFDFLWVRWFTPTADELPWSAKRLDTLTLAPIEHPDSCGFLDPATVLRAAHILPWFSEGLLYPDEDDNSNVAGGDTRESRQKRMFSKSARDRWDWRTYYVNRFVDRDMAMRFHTGLAPGHAPETPLPPWNTVQSDQEPMDVDATTTPPGSQGSWDVPMEDTRGSSPSSSEDSDSGISSSKGGSSSEIPEADSSDGDYSDVF</sequence>
<proteinExistence type="predicted"/>
<dbReference type="Proteomes" id="UP000298030">
    <property type="component" value="Unassembled WGS sequence"/>
</dbReference>
<evidence type="ECO:0000256" key="1">
    <source>
        <dbReference type="SAM" id="MobiDB-lite"/>
    </source>
</evidence>
<feature type="region of interest" description="Disordered" evidence="1">
    <location>
        <begin position="782"/>
        <end position="867"/>
    </location>
</feature>
<name>A0A4Y7SYG9_COPMI</name>
<evidence type="ECO:0000313" key="3">
    <source>
        <dbReference type="Proteomes" id="UP000298030"/>
    </source>
</evidence>
<comment type="caution">
    <text evidence="2">The sequence shown here is derived from an EMBL/GenBank/DDBJ whole genome shotgun (WGS) entry which is preliminary data.</text>
</comment>